<keyword evidence="14" id="KW-0472">Membrane</keyword>
<feature type="binding site" evidence="13">
    <location>
        <begin position="56"/>
        <end position="63"/>
    </location>
    <ligand>
        <name>ATP</name>
        <dbReference type="ChEBI" id="CHEBI:30616"/>
    </ligand>
</feature>
<dbReference type="GO" id="GO:0005524">
    <property type="term" value="F:ATP binding"/>
    <property type="evidence" value="ECO:0007669"/>
    <property type="project" value="UniProtKB-UniRule"/>
</dbReference>
<evidence type="ECO:0000256" key="6">
    <source>
        <dbReference type="ARBA" id="ARBA00022556"/>
    </source>
</evidence>
<dbReference type="AlphaFoldDB" id="A0A2A5WG95"/>
<dbReference type="InterPro" id="IPR003758">
    <property type="entry name" value="LpxK"/>
</dbReference>
<evidence type="ECO:0000256" key="12">
    <source>
        <dbReference type="ARBA" id="ARBA00029757"/>
    </source>
</evidence>
<comment type="function">
    <text evidence="1 13">Transfers the gamma-phosphate of ATP to the 4'-position of a tetraacyldisaccharide 1-phosphate intermediate (termed DS-1-P) to form tetraacyldisaccharide 1,4'-bis-phosphate (lipid IVA).</text>
</comment>
<evidence type="ECO:0000256" key="2">
    <source>
        <dbReference type="ARBA" id="ARBA00004870"/>
    </source>
</evidence>
<evidence type="ECO:0000256" key="3">
    <source>
        <dbReference type="ARBA" id="ARBA00012071"/>
    </source>
</evidence>
<keyword evidence="6 13" id="KW-0441">Lipid A biosynthesis</keyword>
<keyword evidence="14" id="KW-0812">Transmembrane</keyword>
<dbReference type="Pfam" id="PF02606">
    <property type="entry name" value="LpxK"/>
    <property type="match status" value="1"/>
</dbReference>
<name>A0A2A5WG95_9GAMM</name>
<evidence type="ECO:0000313" key="15">
    <source>
        <dbReference type="EMBL" id="PDH35274.1"/>
    </source>
</evidence>
<evidence type="ECO:0000256" key="8">
    <source>
        <dbReference type="ARBA" id="ARBA00022741"/>
    </source>
</evidence>
<keyword evidence="8 13" id="KW-0547">Nucleotide-binding</keyword>
<dbReference type="HAMAP" id="MF_00409">
    <property type="entry name" value="LpxK"/>
    <property type="match status" value="1"/>
</dbReference>
<evidence type="ECO:0000256" key="4">
    <source>
        <dbReference type="ARBA" id="ARBA00016436"/>
    </source>
</evidence>
<keyword evidence="14" id="KW-1133">Transmembrane helix</keyword>
<evidence type="ECO:0000256" key="7">
    <source>
        <dbReference type="ARBA" id="ARBA00022679"/>
    </source>
</evidence>
<protein>
    <recommendedName>
        <fullName evidence="4 13">Tetraacyldisaccharide 4'-kinase</fullName>
        <ecNumber evidence="3 13">2.7.1.130</ecNumber>
    </recommendedName>
    <alternativeName>
        <fullName evidence="12 13">Lipid A 4'-kinase</fullName>
    </alternativeName>
</protein>
<dbReference type="NCBIfam" id="TIGR00682">
    <property type="entry name" value="lpxK"/>
    <property type="match status" value="1"/>
</dbReference>
<dbReference type="EC" id="2.7.1.130" evidence="3 13"/>
<dbReference type="EMBL" id="NTJZ01000001">
    <property type="protein sequence ID" value="PDH35274.1"/>
    <property type="molecule type" value="Genomic_DNA"/>
</dbReference>
<accession>A0A2A5WG95</accession>
<organism evidence="15 16">
    <name type="scientific">OM182 bacterium MED-G28</name>
    <dbReference type="NCBI Taxonomy" id="1986256"/>
    <lineage>
        <taxon>Bacteria</taxon>
        <taxon>Pseudomonadati</taxon>
        <taxon>Pseudomonadota</taxon>
        <taxon>Gammaproteobacteria</taxon>
        <taxon>OMG group</taxon>
        <taxon>OM182 clade</taxon>
    </lineage>
</organism>
<gene>
    <name evidence="13" type="primary">lpxK</name>
    <name evidence="15" type="ORF">CNF02_00715</name>
</gene>
<dbReference type="Proteomes" id="UP000219329">
    <property type="component" value="Unassembled WGS sequence"/>
</dbReference>
<dbReference type="GO" id="GO:0009029">
    <property type="term" value="F:lipid-A 4'-kinase activity"/>
    <property type="evidence" value="ECO:0007669"/>
    <property type="project" value="UniProtKB-UniRule"/>
</dbReference>
<dbReference type="GO" id="GO:0005886">
    <property type="term" value="C:plasma membrane"/>
    <property type="evidence" value="ECO:0007669"/>
    <property type="project" value="TreeGrafter"/>
</dbReference>
<evidence type="ECO:0000256" key="1">
    <source>
        <dbReference type="ARBA" id="ARBA00002274"/>
    </source>
</evidence>
<proteinExistence type="inferred from homology"/>
<dbReference type="GO" id="GO:0009244">
    <property type="term" value="P:lipopolysaccharide core region biosynthetic process"/>
    <property type="evidence" value="ECO:0007669"/>
    <property type="project" value="TreeGrafter"/>
</dbReference>
<dbReference type="PANTHER" id="PTHR42724:SF1">
    <property type="entry name" value="TETRAACYLDISACCHARIDE 4'-KINASE, MITOCHONDRIAL-RELATED"/>
    <property type="match status" value="1"/>
</dbReference>
<dbReference type="UniPathway" id="UPA00359">
    <property type="reaction ID" value="UER00482"/>
</dbReference>
<comment type="pathway">
    <text evidence="2 13">Glycolipid biosynthesis; lipid IV(A) biosynthesis; lipid IV(A) from (3R)-3-hydroxytetradecanoyl-[acyl-carrier-protein] and UDP-N-acetyl-alpha-D-glucosamine: step 6/6.</text>
</comment>
<keyword evidence="9 13" id="KW-0418">Kinase</keyword>
<dbReference type="PANTHER" id="PTHR42724">
    <property type="entry name" value="TETRAACYLDISACCHARIDE 4'-KINASE"/>
    <property type="match status" value="1"/>
</dbReference>
<keyword evidence="10 13" id="KW-0067">ATP-binding</keyword>
<evidence type="ECO:0000256" key="5">
    <source>
        <dbReference type="ARBA" id="ARBA00022516"/>
    </source>
</evidence>
<evidence type="ECO:0000256" key="11">
    <source>
        <dbReference type="ARBA" id="ARBA00023098"/>
    </source>
</evidence>
<evidence type="ECO:0000256" key="10">
    <source>
        <dbReference type="ARBA" id="ARBA00022840"/>
    </source>
</evidence>
<comment type="catalytic activity">
    <reaction evidence="13">
        <text>a lipid A disaccharide + ATP = a lipid IVA + ADP + H(+)</text>
        <dbReference type="Rhea" id="RHEA:67840"/>
        <dbReference type="ChEBI" id="CHEBI:15378"/>
        <dbReference type="ChEBI" id="CHEBI:30616"/>
        <dbReference type="ChEBI" id="CHEBI:176343"/>
        <dbReference type="ChEBI" id="CHEBI:176425"/>
        <dbReference type="ChEBI" id="CHEBI:456216"/>
        <dbReference type="EC" id="2.7.1.130"/>
    </reaction>
</comment>
<evidence type="ECO:0000256" key="13">
    <source>
        <dbReference type="HAMAP-Rule" id="MF_00409"/>
    </source>
</evidence>
<dbReference type="GO" id="GO:0009245">
    <property type="term" value="P:lipid A biosynthetic process"/>
    <property type="evidence" value="ECO:0007669"/>
    <property type="project" value="UniProtKB-UniRule"/>
</dbReference>
<comment type="caution">
    <text evidence="15">The sequence shown here is derived from an EMBL/GenBank/DDBJ whole genome shotgun (WGS) entry which is preliminary data.</text>
</comment>
<keyword evidence="11 13" id="KW-0443">Lipid metabolism</keyword>
<reference evidence="15 16" key="1">
    <citation type="submission" date="2017-08" db="EMBL/GenBank/DDBJ databases">
        <title>Fine stratification of microbial communities through a metagenomic profile of the photic zone.</title>
        <authorList>
            <person name="Haro-Moreno J.M."/>
            <person name="Lopez-Perez M."/>
            <person name="De La Torre J."/>
            <person name="Picazo A."/>
            <person name="Camacho A."/>
            <person name="Rodriguez-Valera F."/>
        </authorList>
    </citation>
    <scope>NUCLEOTIDE SEQUENCE [LARGE SCALE GENOMIC DNA]</scope>
    <source>
        <strain evidence="15">MED-G28</strain>
    </source>
</reference>
<keyword evidence="5 13" id="KW-0444">Lipid biosynthesis</keyword>
<feature type="transmembrane region" description="Helical" evidence="14">
    <location>
        <begin position="12"/>
        <end position="29"/>
    </location>
</feature>
<evidence type="ECO:0000256" key="14">
    <source>
        <dbReference type="SAM" id="Phobius"/>
    </source>
</evidence>
<keyword evidence="7 13" id="KW-0808">Transferase</keyword>
<dbReference type="InterPro" id="IPR027417">
    <property type="entry name" value="P-loop_NTPase"/>
</dbReference>
<dbReference type="SUPFAM" id="SSF52540">
    <property type="entry name" value="P-loop containing nucleoside triphosphate hydrolases"/>
    <property type="match status" value="1"/>
</dbReference>
<evidence type="ECO:0000256" key="9">
    <source>
        <dbReference type="ARBA" id="ARBA00022777"/>
    </source>
</evidence>
<sequence>MNFLERAWYKKAGWLILLWPIAFIFQGLTKLRRIFQQENSPPTKHNVPVVVIGNISVGGTGKTPLLIAIAQQLQAAGLRPGIISRGFGGEGADYPMQVNGNDNPAIAGDEPVLIARKTNCPVVIDPDRRSALDYLLDSNKVDVVLSDDGLQHYKLFRNIEVIVVDGQRQFGNGMCFPAGPLREPIKRLQEADFIVVNVTGLTSAPMVSSSASMTMEPKSLVNMVTGEKRPFDGAPFNMGNKVQAVSGIGNPKRFYNLLDKLPYRIIPLEFPDHHQFVESDFQSGIFDEHQPIVMTEKDAIKCEKFAKSNFWYLQTQVKLQGSFFEEFTNKIKTFTNKNN</sequence>
<evidence type="ECO:0000313" key="16">
    <source>
        <dbReference type="Proteomes" id="UP000219329"/>
    </source>
</evidence>
<comment type="similarity">
    <text evidence="13">Belongs to the LpxK family.</text>
</comment>